<accession>A0ABD3KIN0</accession>
<dbReference type="InterPro" id="IPR036390">
    <property type="entry name" value="WH_DNA-bd_sf"/>
</dbReference>
<dbReference type="InterPro" id="IPR027417">
    <property type="entry name" value="P-loop_NTPase"/>
</dbReference>
<dbReference type="SUPFAM" id="SSF52058">
    <property type="entry name" value="L domain-like"/>
    <property type="match status" value="1"/>
</dbReference>
<dbReference type="SUPFAM" id="SSF52200">
    <property type="entry name" value="Toll/Interleukin receptor TIR domain"/>
    <property type="match status" value="1"/>
</dbReference>
<sequence length="1087" mass="123830">MASSSQPKEIYDVFLSFRGTDVRKNFLSHLNTALDQNGIYTFIDTEELKRGDQISPTLMKAIEDSHIAIVVFSEDYASSWWCLEELAKIMECKEQKDLIVVPLFYKVDPREVRGGRESYRRALAKQESKFGKESEKVKRWKKALFDAGNLSGWHLNDGDESEFIQGIVKEISTLLDPTPLHVATYPVGIDSRVAKLKSRINLNSNDGVLMVGLWGKGGIGKTVLARALYNAIFRQFDGSSFLAQVREISKDYQGLITLQEKLLNDILLPRKKLEVSNVEGGIHRIQHRLHRKKVLLILDDVDDLCQLRALVGEGKWFANGSRIIITTRDKQLLISFGIDQDRVYEVKALKGSEARELLTKHASPTSQKLEIRTNLVDSVLNYAKGLPLALVVLGSFLCGRSEEEWKSTLNKLFQTPNKSINDVLKISYDGLEEHEKEIFLHIACFFKGSNTEYIKKVFDSCGFETTIGLKILVERSLITIESRTLQMHDLIQLMGMDIVNQECRDDPAKRSRVWLYEDVLDVLSYDMGDCAVKAIRLEPPELKEIFIGPYAFTKMRRLRLLIVRNVHNSFQGPVYLPNGLRWFEWPGAPSMPEFSSGANKLVGLDMSNCSIPVMPKQLKDFQNLKYMNFNECDSVVSTPDLSCTPNVKQLDLNYCYNLVEAHESIAHHDKLQVLNLDGCSELRVFPNVLESKNLESLNFRDCSKFERFPNIPHKLEGLKSLCLESTAIKGLPASIENLVSLETMYLNNCQNLESLPSSIYKLPNIEHLRLQECTNLIEFPKYEDSTDQHMKIGLSNLRTLWLRRCNLSEVGFLENLSCFPLLASLDLSGNNITSLPTSINKRDHLSYLYVENCRQLQEIPKPSPFLNFLRADNCESLQNCRDLTSVHDFVHRGLPPTADISSHYRYPVCSSVLPGGKMPEWVVSIEEGSVTFTISKDLYDKFLRFALCVVLGNDEQGNDEHKWESSYDFETRINGERRKKRTYGLHSVDLDHMQLQYLIPSELWGVVDFGRIDGSLVQFSLTVSGKNVKKWGIRILCNHLEDDLEVVLQDNQLIDPALLYEIGHESTYSEAQSSLADENSWITTDLR</sequence>
<keyword evidence="2" id="KW-0677">Repeat</keyword>
<evidence type="ECO:0000256" key="4">
    <source>
        <dbReference type="ARBA" id="ARBA00023027"/>
    </source>
</evidence>
<dbReference type="PANTHER" id="PTHR11017">
    <property type="entry name" value="LEUCINE-RICH REPEAT-CONTAINING PROTEIN"/>
    <property type="match status" value="1"/>
</dbReference>
<dbReference type="SUPFAM" id="SSF46785">
    <property type="entry name" value="Winged helix' DNA-binding domain"/>
    <property type="match status" value="1"/>
</dbReference>
<dbReference type="SUPFAM" id="SSF52540">
    <property type="entry name" value="P-loop containing nucleoside triphosphate hydrolases"/>
    <property type="match status" value="1"/>
</dbReference>
<dbReference type="InterPro" id="IPR058192">
    <property type="entry name" value="WHD_ROQ1-like"/>
</dbReference>
<dbReference type="Gene3D" id="3.40.50.10140">
    <property type="entry name" value="Toll/interleukin-1 receptor homology (TIR) domain"/>
    <property type="match status" value="1"/>
</dbReference>
<keyword evidence="1" id="KW-0433">Leucine-rich repeat</keyword>
<protein>
    <recommendedName>
        <fullName evidence="5">TIR domain-containing protein</fullName>
    </recommendedName>
</protein>
<dbReference type="InterPro" id="IPR000157">
    <property type="entry name" value="TIR_dom"/>
</dbReference>
<dbReference type="InterPro" id="IPR032675">
    <property type="entry name" value="LRR_dom_sf"/>
</dbReference>
<dbReference type="Pfam" id="PF23286">
    <property type="entry name" value="LRR_13"/>
    <property type="match status" value="1"/>
</dbReference>
<dbReference type="Proteomes" id="UP001634007">
    <property type="component" value="Unassembled WGS sequence"/>
</dbReference>
<dbReference type="InterPro" id="IPR035897">
    <property type="entry name" value="Toll_tir_struct_dom_sf"/>
</dbReference>
<evidence type="ECO:0000256" key="3">
    <source>
        <dbReference type="ARBA" id="ARBA00022821"/>
    </source>
</evidence>
<name>A0ABD3KIN0_EUCGL</name>
<reference evidence="6 7" key="1">
    <citation type="submission" date="2024-11" db="EMBL/GenBank/DDBJ databases">
        <title>Chromosome-level genome assembly of Eucalyptus globulus Labill. provides insights into its genome evolution.</title>
        <authorList>
            <person name="Li X."/>
        </authorList>
    </citation>
    <scope>NUCLEOTIDE SEQUENCE [LARGE SCALE GENOMIC DNA]</scope>
    <source>
        <strain evidence="6">CL2024</strain>
        <tissue evidence="6">Fresh tender leaves</tissue>
    </source>
</reference>
<dbReference type="EMBL" id="JBJKBG010000005">
    <property type="protein sequence ID" value="KAL3739760.1"/>
    <property type="molecule type" value="Genomic_DNA"/>
</dbReference>
<dbReference type="AlphaFoldDB" id="A0ABD3KIN0"/>
<dbReference type="InterPro" id="IPR042197">
    <property type="entry name" value="Apaf_helical"/>
</dbReference>
<dbReference type="InterPro" id="IPR003591">
    <property type="entry name" value="Leu-rich_rpt_typical-subtyp"/>
</dbReference>
<dbReference type="Gene3D" id="3.40.50.300">
    <property type="entry name" value="P-loop containing nucleotide triphosphate hydrolases"/>
    <property type="match status" value="1"/>
</dbReference>
<evidence type="ECO:0000259" key="5">
    <source>
        <dbReference type="PROSITE" id="PS50104"/>
    </source>
</evidence>
<evidence type="ECO:0000313" key="6">
    <source>
        <dbReference type="EMBL" id="KAL3739760.1"/>
    </source>
</evidence>
<comment type="caution">
    <text evidence="6">The sequence shown here is derived from an EMBL/GenBank/DDBJ whole genome shotgun (WGS) entry which is preliminary data.</text>
</comment>
<dbReference type="GO" id="GO:0006952">
    <property type="term" value="P:defense response"/>
    <property type="evidence" value="ECO:0007669"/>
    <property type="project" value="UniProtKB-KW"/>
</dbReference>
<keyword evidence="7" id="KW-1185">Reference proteome</keyword>
<dbReference type="Pfam" id="PF00931">
    <property type="entry name" value="NB-ARC"/>
    <property type="match status" value="1"/>
</dbReference>
<dbReference type="Gene3D" id="3.80.10.10">
    <property type="entry name" value="Ribonuclease Inhibitor"/>
    <property type="match status" value="2"/>
</dbReference>
<organism evidence="6 7">
    <name type="scientific">Eucalyptus globulus</name>
    <name type="common">Tasmanian blue gum</name>
    <dbReference type="NCBI Taxonomy" id="34317"/>
    <lineage>
        <taxon>Eukaryota</taxon>
        <taxon>Viridiplantae</taxon>
        <taxon>Streptophyta</taxon>
        <taxon>Embryophyta</taxon>
        <taxon>Tracheophyta</taxon>
        <taxon>Spermatophyta</taxon>
        <taxon>Magnoliopsida</taxon>
        <taxon>eudicotyledons</taxon>
        <taxon>Gunneridae</taxon>
        <taxon>Pentapetalae</taxon>
        <taxon>rosids</taxon>
        <taxon>malvids</taxon>
        <taxon>Myrtales</taxon>
        <taxon>Myrtaceae</taxon>
        <taxon>Myrtoideae</taxon>
        <taxon>Eucalypteae</taxon>
        <taxon>Eucalyptus</taxon>
    </lineage>
</organism>
<dbReference type="InterPro" id="IPR058546">
    <property type="entry name" value="RPS4B/Roq1-like_LRR"/>
</dbReference>
<dbReference type="InterPro" id="IPR044974">
    <property type="entry name" value="Disease_R_plants"/>
</dbReference>
<dbReference type="Pfam" id="PF01582">
    <property type="entry name" value="TIR"/>
    <property type="match status" value="1"/>
</dbReference>
<dbReference type="InterPro" id="IPR001611">
    <property type="entry name" value="Leu-rich_rpt"/>
</dbReference>
<keyword evidence="4" id="KW-0520">NAD</keyword>
<dbReference type="PRINTS" id="PR00364">
    <property type="entry name" value="DISEASERSIST"/>
</dbReference>
<evidence type="ECO:0000256" key="1">
    <source>
        <dbReference type="ARBA" id="ARBA00022614"/>
    </source>
</evidence>
<proteinExistence type="predicted"/>
<dbReference type="Gene3D" id="1.10.8.430">
    <property type="entry name" value="Helical domain of apoptotic protease-activating factors"/>
    <property type="match status" value="1"/>
</dbReference>
<evidence type="ECO:0000313" key="7">
    <source>
        <dbReference type="Proteomes" id="UP001634007"/>
    </source>
</evidence>
<dbReference type="PANTHER" id="PTHR11017:SF292">
    <property type="entry name" value="AAA+ ATPASE DOMAIN-CONTAINING PROTEIN"/>
    <property type="match status" value="1"/>
</dbReference>
<keyword evidence="3" id="KW-0611">Plant defense</keyword>
<dbReference type="SMART" id="SM00255">
    <property type="entry name" value="TIR"/>
    <property type="match status" value="1"/>
</dbReference>
<dbReference type="FunFam" id="3.40.50.10140:FF:000007">
    <property type="entry name" value="Disease resistance protein (TIR-NBS-LRR class)"/>
    <property type="match status" value="1"/>
</dbReference>
<gene>
    <name evidence="6" type="ORF">ACJRO7_021090</name>
</gene>
<dbReference type="SMART" id="SM00369">
    <property type="entry name" value="LRR_TYP"/>
    <property type="match status" value="4"/>
</dbReference>
<dbReference type="InterPro" id="IPR002182">
    <property type="entry name" value="NB-ARC"/>
</dbReference>
<feature type="domain" description="TIR" evidence="5">
    <location>
        <begin position="9"/>
        <end position="175"/>
    </location>
</feature>
<dbReference type="PROSITE" id="PS51450">
    <property type="entry name" value="LRR"/>
    <property type="match status" value="2"/>
</dbReference>
<dbReference type="PROSITE" id="PS50104">
    <property type="entry name" value="TIR"/>
    <property type="match status" value="1"/>
</dbReference>
<dbReference type="Pfam" id="PF23282">
    <property type="entry name" value="WHD_ROQ1"/>
    <property type="match status" value="1"/>
</dbReference>
<evidence type="ECO:0000256" key="2">
    <source>
        <dbReference type="ARBA" id="ARBA00022737"/>
    </source>
</evidence>